<dbReference type="Proteomes" id="UP000294650">
    <property type="component" value="Unassembled WGS sequence"/>
</dbReference>
<keyword evidence="3" id="KW-0378">Hydrolase</keyword>
<keyword evidence="2" id="KW-0547">Nucleotide-binding</keyword>
<evidence type="ECO:0000256" key="5">
    <source>
        <dbReference type="ARBA" id="ARBA00023136"/>
    </source>
</evidence>
<dbReference type="Gene3D" id="3.40.50.300">
    <property type="entry name" value="P-loop containing nucleotide triphosphate hydrolases"/>
    <property type="match status" value="2"/>
</dbReference>
<dbReference type="EMBL" id="SMAN01000003">
    <property type="protein sequence ID" value="TCT25491.1"/>
    <property type="molecule type" value="Genomic_DNA"/>
</dbReference>
<evidence type="ECO:0000256" key="2">
    <source>
        <dbReference type="ARBA" id="ARBA00022741"/>
    </source>
</evidence>
<comment type="caution">
    <text evidence="8">The sequence shown here is derived from an EMBL/GenBank/DDBJ whole genome shotgun (WGS) entry which is preliminary data.</text>
</comment>
<evidence type="ECO:0000313" key="8">
    <source>
        <dbReference type="EMBL" id="TCT25491.1"/>
    </source>
</evidence>
<evidence type="ECO:0000259" key="7">
    <source>
        <dbReference type="Pfam" id="PF00350"/>
    </source>
</evidence>
<feature type="domain" description="Dynamin N-terminal" evidence="7">
    <location>
        <begin position="633"/>
        <end position="849"/>
    </location>
</feature>
<dbReference type="OrthoDB" id="5477114at2"/>
<feature type="coiled-coil region" evidence="6">
    <location>
        <begin position="489"/>
        <end position="535"/>
    </location>
</feature>
<dbReference type="RefSeq" id="WP_132370926.1">
    <property type="nucleotide sequence ID" value="NZ_SMAN01000003.1"/>
</dbReference>
<accession>A0A4R3N846</accession>
<evidence type="ECO:0000313" key="9">
    <source>
        <dbReference type="Proteomes" id="UP000294650"/>
    </source>
</evidence>
<dbReference type="AlphaFoldDB" id="A0A4R3N846"/>
<keyword evidence="4" id="KW-0342">GTP-binding</keyword>
<keyword evidence="5" id="KW-0472">Membrane</keyword>
<dbReference type="GO" id="GO:0003924">
    <property type="term" value="F:GTPase activity"/>
    <property type="evidence" value="ECO:0007669"/>
    <property type="project" value="InterPro"/>
</dbReference>
<dbReference type="PANTHER" id="PTHR10465:SF0">
    <property type="entry name" value="SARCALUMENIN"/>
    <property type="match status" value="1"/>
</dbReference>
<dbReference type="InterPro" id="IPR045063">
    <property type="entry name" value="Dynamin_N"/>
</dbReference>
<organism evidence="8 9">
    <name type="scientific">Melghiribacillus thermohalophilus</name>
    <dbReference type="NCBI Taxonomy" id="1324956"/>
    <lineage>
        <taxon>Bacteria</taxon>
        <taxon>Bacillati</taxon>
        <taxon>Bacillota</taxon>
        <taxon>Bacilli</taxon>
        <taxon>Bacillales</taxon>
        <taxon>Bacillaceae</taxon>
        <taxon>Melghiribacillus</taxon>
    </lineage>
</organism>
<reference evidence="8 9" key="1">
    <citation type="submission" date="2019-03" db="EMBL/GenBank/DDBJ databases">
        <title>Genomic Encyclopedia of Type Strains, Phase IV (KMG-IV): sequencing the most valuable type-strain genomes for metagenomic binning, comparative biology and taxonomic classification.</title>
        <authorList>
            <person name="Goeker M."/>
        </authorList>
    </citation>
    <scope>NUCLEOTIDE SEQUENCE [LARGE SCALE GENOMIC DNA]</scope>
    <source>
        <strain evidence="8 9">DSM 25894</strain>
    </source>
</reference>
<name>A0A4R3N846_9BACI</name>
<feature type="domain" description="Dynamin N-terminal" evidence="7">
    <location>
        <begin position="50"/>
        <end position="205"/>
    </location>
</feature>
<sequence length="1215" mass="141088">MTLTKETALQDVTIHHLTKLYEEFKKDGNETQAGQIIDLLKKIKTSELVIGFSGHFSAGKSTMINQLLGEDILPSSPIPTSANIVKIKKGAGFARIYYTEEGPVDYEEPYNLESLKDFCKDGDSIYRIDIHHSALSLPDGIAIIDTPGIDSANDADRVMTESNMHVIDILFYVMDYNHVQSEVNLSFLLEMTRKKKPIYIVVNQIDKHQDHELSFESFKSSLMETLQKWNISYEGIFFTTLKQAGHPYNEYEALKTKIHQLFETKDQWIRPTIANAARSLIEDHIKHYEQSFEKEINQLSDQIQSLKADQTNDQNVKELQDAIRKLKETGEKLELEFREELQNMLKNAYLMPFDVREQAKHYLESMQQGFKVGLFFSGKKTAEEQKRRLDEFYQSLVKQAESQIQWHIRDWFVQKSKEFQIYDDTFSKQIQQFAVVYDKERLKQLVKPGAQVTGDYVLVYTNDVADDIKNVYKLAARHLLDKLLTIVEAQNQNSLKEKEQELAREIEAERYQKRLEQMEQELKNKNEKLHNLLSKDITLSGEEIKLMEAVINEQEHNAKKGTWEVKEKRLENHSENTGKISVEEMDNHSLTAEEMVARLKQAEELMNGLNSFPSLVADLKDKRERLVYKHFTVALFGAFSAGKSSFANALLGKSILPVSPNPTTAAINKISPPDSEHPDQSARVTLKTENDLWDDLKLAMDHIPDYVTCIEELHAWLEKTDPVRAVKNHEHVHLSFLQAFVKGYPKMRPYIGKEIQVSLTESRSYIADEEKACFVESIELYYDCELTRNNMTLVDTPGADSIHARHTDVSFEYIKNSDAILFVTYYNHPFSRADREFLKQLGRVKDVFTLDKMFFLVNAADLAEHEDDLNLVLSYVEGQLAIHGIRSPRIYPVSSKWALEGKRGDETRLHASNINTFEQSFYEFIQKDLTGLFIQSAMHDVQRTYQTLTQFIQSASLDEREKVQRRIVYQENLSLITETITQFSADSYEGLVKHELKELVYYIKQRLFLGFSDLFKESFHPSVIQSAGKKGREEVAVACEELLGHMKKQIIQELQATTLRLERFIIQKLADMNEELLKKIQEVDHSLSFSGMNEPDFQPITFQAILENVQGNTFKRIFRFYKNPKTFFEENEKEVMKEELKKELEPYVIAELDREGERLTEHYVQEWQQKVEELKNQRIYEVQEYVNTLLKSLSEQIDVAELKDKKKKFEQLILS</sequence>
<protein>
    <submittedName>
        <fullName evidence="8">Small GTP-binding protein</fullName>
    </submittedName>
</protein>
<dbReference type="Pfam" id="PF00350">
    <property type="entry name" value="Dynamin_N"/>
    <property type="match status" value="2"/>
</dbReference>
<feature type="coiled-coil region" evidence="6">
    <location>
        <begin position="289"/>
        <end position="343"/>
    </location>
</feature>
<evidence type="ECO:0000256" key="6">
    <source>
        <dbReference type="SAM" id="Coils"/>
    </source>
</evidence>
<dbReference type="SUPFAM" id="SSF52540">
    <property type="entry name" value="P-loop containing nucleoside triphosphate hydrolases"/>
    <property type="match status" value="2"/>
</dbReference>
<dbReference type="InterPro" id="IPR027094">
    <property type="entry name" value="Mitofusin_fam"/>
</dbReference>
<comment type="subcellular location">
    <subcellularLocation>
        <location evidence="1">Membrane</location>
    </subcellularLocation>
</comment>
<keyword evidence="6" id="KW-0175">Coiled coil</keyword>
<dbReference type="CDD" id="cd09912">
    <property type="entry name" value="DLP_2"/>
    <property type="match status" value="2"/>
</dbReference>
<evidence type="ECO:0000256" key="1">
    <source>
        <dbReference type="ARBA" id="ARBA00004370"/>
    </source>
</evidence>
<dbReference type="GO" id="GO:0016020">
    <property type="term" value="C:membrane"/>
    <property type="evidence" value="ECO:0007669"/>
    <property type="project" value="UniProtKB-SubCell"/>
</dbReference>
<dbReference type="PANTHER" id="PTHR10465">
    <property type="entry name" value="TRANSMEMBRANE GTPASE FZO1"/>
    <property type="match status" value="1"/>
</dbReference>
<keyword evidence="9" id="KW-1185">Reference proteome</keyword>
<proteinExistence type="predicted"/>
<evidence type="ECO:0000256" key="4">
    <source>
        <dbReference type="ARBA" id="ARBA00023134"/>
    </source>
</evidence>
<dbReference type="InterPro" id="IPR027417">
    <property type="entry name" value="P-loop_NTPase"/>
</dbReference>
<dbReference type="GO" id="GO:0005525">
    <property type="term" value="F:GTP binding"/>
    <property type="evidence" value="ECO:0007669"/>
    <property type="project" value="UniProtKB-KW"/>
</dbReference>
<gene>
    <name evidence="8" type="ORF">EDD68_10344</name>
</gene>
<evidence type="ECO:0000256" key="3">
    <source>
        <dbReference type="ARBA" id="ARBA00022801"/>
    </source>
</evidence>